<reference evidence="6 7" key="1">
    <citation type="submission" date="2024-09" db="EMBL/GenBank/DDBJ databases">
        <title>Chromosome-scale assembly of Riccia fluitans.</title>
        <authorList>
            <person name="Paukszto L."/>
            <person name="Sawicki J."/>
            <person name="Karawczyk K."/>
            <person name="Piernik-Szablinska J."/>
            <person name="Szczecinska M."/>
            <person name="Mazdziarz M."/>
        </authorList>
    </citation>
    <scope>NUCLEOTIDE SEQUENCE [LARGE SCALE GENOMIC DNA]</scope>
    <source>
        <strain evidence="6">Rf_01</strain>
        <tissue evidence="6">Aerial parts of the thallus</tissue>
    </source>
</reference>
<dbReference type="InterPro" id="IPR023271">
    <property type="entry name" value="Aquaporin-like"/>
</dbReference>
<comment type="subcellular location">
    <subcellularLocation>
        <location evidence="1">Membrane</location>
        <topology evidence="1">Multi-pass membrane protein</topology>
    </subcellularLocation>
</comment>
<feature type="transmembrane region" description="Helical" evidence="5">
    <location>
        <begin position="47"/>
        <end position="68"/>
    </location>
</feature>
<feature type="transmembrane region" description="Helical" evidence="5">
    <location>
        <begin position="80"/>
        <end position="97"/>
    </location>
</feature>
<evidence type="ECO:0000256" key="1">
    <source>
        <dbReference type="ARBA" id="ARBA00004141"/>
    </source>
</evidence>
<protein>
    <submittedName>
        <fullName evidence="6">Uncharacterized protein</fullName>
    </submittedName>
</protein>
<comment type="caution">
    <text evidence="6">The sequence shown here is derived from an EMBL/GenBank/DDBJ whole genome shotgun (WGS) entry which is preliminary data.</text>
</comment>
<evidence type="ECO:0000256" key="4">
    <source>
        <dbReference type="ARBA" id="ARBA00023136"/>
    </source>
</evidence>
<evidence type="ECO:0000313" key="7">
    <source>
        <dbReference type="Proteomes" id="UP001605036"/>
    </source>
</evidence>
<dbReference type="PANTHER" id="PTHR45687">
    <property type="entry name" value="AQUAPORIN OR AQUAGLYCEROPORIN RELATED"/>
    <property type="match status" value="1"/>
</dbReference>
<gene>
    <name evidence="6" type="ORF">R1flu_013770</name>
</gene>
<accession>A0ABD1YFB6</accession>
<organism evidence="6 7">
    <name type="scientific">Riccia fluitans</name>
    <dbReference type="NCBI Taxonomy" id="41844"/>
    <lineage>
        <taxon>Eukaryota</taxon>
        <taxon>Viridiplantae</taxon>
        <taxon>Streptophyta</taxon>
        <taxon>Embryophyta</taxon>
        <taxon>Marchantiophyta</taxon>
        <taxon>Marchantiopsida</taxon>
        <taxon>Marchantiidae</taxon>
        <taxon>Marchantiales</taxon>
        <taxon>Ricciaceae</taxon>
        <taxon>Riccia</taxon>
    </lineage>
</organism>
<evidence type="ECO:0000313" key="6">
    <source>
        <dbReference type="EMBL" id="KAL2629084.1"/>
    </source>
</evidence>
<dbReference type="SUPFAM" id="SSF81338">
    <property type="entry name" value="Aquaporin-like"/>
    <property type="match status" value="1"/>
</dbReference>
<proteinExistence type="predicted"/>
<dbReference type="Gene3D" id="1.20.1080.10">
    <property type="entry name" value="Glycerol uptake facilitator protein"/>
    <property type="match status" value="1"/>
</dbReference>
<evidence type="ECO:0000256" key="5">
    <source>
        <dbReference type="SAM" id="Phobius"/>
    </source>
</evidence>
<keyword evidence="4 5" id="KW-0472">Membrane</keyword>
<dbReference type="Pfam" id="PF00230">
    <property type="entry name" value="MIP"/>
    <property type="match status" value="1"/>
</dbReference>
<dbReference type="Proteomes" id="UP001605036">
    <property type="component" value="Unassembled WGS sequence"/>
</dbReference>
<dbReference type="InterPro" id="IPR034294">
    <property type="entry name" value="Aquaporin_transptr"/>
</dbReference>
<evidence type="ECO:0000256" key="3">
    <source>
        <dbReference type="ARBA" id="ARBA00022989"/>
    </source>
</evidence>
<keyword evidence="2 5" id="KW-0812">Transmembrane</keyword>
<name>A0ABD1YFB6_9MARC</name>
<dbReference type="EMBL" id="JBHFFA010000004">
    <property type="protein sequence ID" value="KAL2629084.1"/>
    <property type="molecule type" value="Genomic_DNA"/>
</dbReference>
<dbReference type="GO" id="GO:0016020">
    <property type="term" value="C:membrane"/>
    <property type="evidence" value="ECO:0007669"/>
    <property type="project" value="UniProtKB-SubCell"/>
</dbReference>
<keyword evidence="7" id="KW-1185">Reference proteome</keyword>
<sequence>MATDELTNVKIGGESAAMTEELGRRRDYTEPPPAPLWDVAELKRWTLWRAAIVEFIATMLFVYVGVGAAIGNGRSSPDGVGMLGVAWSFGATIFILVDDDVSGHNLDFHYLDGQNLESGILIFHDLESWQSRIF</sequence>
<keyword evidence="3 5" id="KW-1133">Transmembrane helix</keyword>
<dbReference type="InterPro" id="IPR000425">
    <property type="entry name" value="MIP"/>
</dbReference>
<evidence type="ECO:0000256" key="2">
    <source>
        <dbReference type="ARBA" id="ARBA00022692"/>
    </source>
</evidence>
<dbReference type="AlphaFoldDB" id="A0ABD1YFB6"/>